<dbReference type="VEuPathDB" id="FungiDB:H257_01619"/>
<organism evidence="2 3">
    <name type="scientific">Aphanomyces astaci</name>
    <name type="common">Crayfish plague agent</name>
    <dbReference type="NCBI Taxonomy" id="112090"/>
    <lineage>
        <taxon>Eukaryota</taxon>
        <taxon>Sar</taxon>
        <taxon>Stramenopiles</taxon>
        <taxon>Oomycota</taxon>
        <taxon>Saprolegniomycetes</taxon>
        <taxon>Saprolegniales</taxon>
        <taxon>Verrucalvaceae</taxon>
        <taxon>Aphanomyces</taxon>
    </lineage>
</organism>
<evidence type="ECO:0000313" key="2">
    <source>
        <dbReference type="EMBL" id="RQM27964.1"/>
    </source>
</evidence>
<dbReference type="InterPro" id="IPR027417">
    <property type="entry name" value="P-loop_NTPase"/>
</dbReference>
<sequence length="739" mass="82568">MNFDHELFGRLHSFAKTAPNDDPLAATAMDTMYSINSRECFLVAVLGPSGAGKSAVVNFITNSSRTDPAYSPLNCRHRDYTPRVHAWHALRLIDIPEIPPSTSPRCHYQSYLLQHMNLLIFVGQDGRISPVDMELIQLTQQQDRPAMYINTRMDLSCANYRHDHDLNSSESDVFDQLKRAFLSSSPFNSLNLPVSFVDVSTKKPLPFLYDNHRCLQQFLDFVDQPPTTPMNIDDLPSSAISLPIEHPQLTSPTSLPSLKAIASMVRNRNHAQCLQRWRKVLLPGLRRGNWTCDEDVLLQAQIRLHGGHDKLNWSAVAGGAIDRCSQWQPASELRPGLVSRQLPPGGGFDVVGLDDGSKFYPMGSRSMSAPARHRTSMGPLPHLTMAPLISRSLIKRDQPKFAKLFIVEARGQKRHYHEQRCVHRDGVDELLTSLMPGIKPDGAKALVRSSYNFNDKEIKFNISTFWGQMCDVLCSALPATVAETDHSHRVPATRLCVSLRRMASPRPGLVRSWQPSTFSCRPSTMSRSRSSCSKVLCPSYARRVATPPHSVAVWLDHELAVANRDSHCASAPRVLSKNNGELRLTVDIPSVNAFTLSLVWPIPILDVVMSRLSGKTMPFVGWVNDVLGSATDELRLIDLFKFLLAQCGQYGLELHPGKRTFYATEVVWCGRRVSAAGISRDCERIAGLSTPKAANQLQQFICALNWRAHGRGHVQEDASRFVMVLMRSVLKTMKTGARR</sequence>
<dbReference type="SUPFAM" id="SSF46689">
    <property type="entry name" value="Homeodomain-like"/>
    <property type="match status" value="1"/>
</dbReference>
<dbReference type="SUPFAM" id="SSF52540">
    <property type="entry name" value="P-loop containing nucleoside triphosphate hydrolases"/>
    <property type="match status" value="1"/>
</dbReference>
<dbReference type="VEuPathDB" id="FungiDB:H257_01617"/>
<dbReference type="PANTHER" id="PTHR33064">
    <property type="entry name" value="POL PROTEIN"/>
    <property type="match status" value="1"/>
</dbReference>
<evidence type="ECO:0000313" key="3">
    <source>
        <dbReference type="Proteomes" id="UP000284702"/>
    </source>
</evidence>
<protein>
    <recommendedName>
        <fullName evidence="1">Myb-like domain-containing protein</fullName>
    </recommendedName>
</protein>
<proteinExistence type="predicted"/>
<dbReference type="GO" id="GO:0005525">
    <property type="term" value="F:GTP binding"/>
    <property type="evidence" value="ECO:0007669"/>
    <property type="project" value="InterPro"/>
</dbReference>
<dbReference type="EMBL" id="MZMZ02001912">
    <property type="protein sequence ID" value="RQM27964.1"/>
    <property type="molecule type" value="Genomic_DNA"/>
</dbReference>
<dbReference type="PROSITE" id="PS50090">
    <property type="entry name" value="MYB_LIKE"/>
    <property type="match status" value="1"/>
</dbReference>
<dbReference type="Gene3D" id="3.40.50.300">
    <property type="entry name" value="P-loop containing nucleotide triphosphate hydrolases"/>
    <property type="match status" value="1"/>
</dbReference>
<comment type="caution">
    <text evidence="2">The sequence shown here is derived from an EMBL/GenBank/DDBJ whole genome shotgun (WGS) entry which is preliminary data.</text>
</comment>
<dbReference type="PANTHER" id="PTHR33064:SF37">
    <property type="entry name" value="RIBONUCLEASE H"/>
    <property type="match status" value="1"/>
</dbReference>
<dbReference type="InterPro" id="IPR006073">
    <property type="entry name" value="GTP-bd"/>
</dbReference>
<dbReference type="InterPro" id="IPR043502">
    <property type="entry name" value="DNA/RNA_pol_sf"/>
</dbReference>
<dbReference type="InterPro" id="IPR051320">
    <property type="entry name" value="Viral_Replic_Matur_Polypro"/>
</dbReference>
<dbReference type="InterPro" id="IPR001005">
    <property type="entry name" value="SANT/Myb"/>
</dbReference>
<evidence type="ECO:0000259" key="1">
    <source>
        <dbReference type="PROSITE" id="PS50090"/>
    </source>
</evidence>
<dbReference type="Pfam" id="PF13921">
    <property type="entry name" value="Myb_DNA-bind_6"/>
    <property type="match status" value="1"/>
</dbReference>
<dbReference type="AlphaFoldDB" id="A0A425DF79"/>
<accession>A0A425DF79</accession>
<dbReference type="InterPro" id="IPR009057">
    <property type="entry name" value="Homeodomain-like_sf"/>
</dbReference>
<name>A0A425DF79_APHAT</name>
<dbReference type="Proteomes" id="UP000284702">
    <property type="component" value="Unassembled WGS sequence"/>
</dbReference>
<feature type="domain" description="Myb-like" evidence="1">
    <location>
        <begin position="282"/>
        <end position="326"/>
    </location>
</feature>
<keyword evidence="3" id="KW-1185">Reference proteome</keyword>
<reference evidence="2" key="1">
    <citation type="submission" date="2018-07" db="EMBL/GenBank/DDBJ databases">
        <title>Annotation of Aphanomyces astaci genome assembly.</title>
        <authorList>
            <person name="Studholme D.J."/>
        </authorList>
    </citation>
    <scope>NUCLEOTIDE SEQUENCE [LARGE SCALE GENOMIC DNA]</scope>
    <source>
        <strain evidence="2">Pc</strain>
    </source>
</reference>
<dbReference type="Pfam" id="PF01926">
    <property type="entry name" value="MMR_HSR1"/>
    <property type="match status" value="1"/>
</dbReference>
<gene>
    <name evidence="2" type="ORF">B5M09_000887</name>
</gene>
<dbReference type="SUPFAM" id="SSF56672">
    <property type="entry name" value="DNA/RNA polymerases"/>
    <property type="match status" value="1"/>
</dbReference>